<dbReference type="Gene3D" id="3.40.50.2000">
    <property type="entry name" value="Glycogen Phosphorylase B"/>
    <property type="match status" value="1"/>
</dbReference>
<evidence type="ECO:0000313" key="3">
    <source>
        <dbReference type="Proteomes" id="UP000230222"/>
    </source>
</evidence>
<gene>
    <name evidence="2" type="ORF">COU87_01085</name>
</gene>
<reference evidence="3" key="1">
    <citation type="submission" date="2017-09" db="EMBL/GenBank/DDBJ databases">
        <title>Depth-based differentiation of microbial function through sediment-hosted aquifers and enrichment of novel symbionts in the deep terrestrial subsurface.</title>
        <authorList>
            <person name="Probst A.J."/>
            <person name="Ladd B."/>
            <person name="Jarett J.K."/>
            <person name="Geller-Mcgrath D.E."/>
            <person name="Sieber C.M.K."/>
            <person name="Emerson J.B."/>
            <person name="Anantharaman K."/>
            <person name="Thomas B.C."/>
            <person name="Malmstrom R."/>
            <person name="Stieglmeier M."/>
            <person name="Klingl A."/>
            <person name="Woyke T."/>
            <person name="Ryan C.M."/>
            <person name="Banfield J.F."/>
        </authorList>
    </citation>
    <scope>NUCLEOTIDE SEQUENCE [LARGE SCALE GENOMIC DNA]</scope>
</reference>
<evidence type="ECO:0000313" key="2">
    <source>
        <dbReference type="EMBL" id="PJE62105.1"/>
    </source>
</evidence>
<dbReference type="Proteomes" id="UP000230222">
    <property type="component" value="Unassembled WGS sequence"/>
</dbReference>
<dbReference type="GO" id="GO:0004377">
    <property type="term" value="F:GDP-Man:Man(3)GlcNAc(2)-PP-Dol alpha-1,2-mannosyltransferase activity"/>
    <property type="evidence" value="ECO:0007669"/>
    <property type="project" value="InterPro"/>
</dbReference>
<dbReference type="CDD" id="cd03801">
    <property type="entry name" value="GT4_PimA-like"/>
    <property type="match status" value="1"/>
</dbReference>
<dbReference type="InterPro" id="IPR001296">
    <property type="entry name" value="Glyco_trans_1"/>
</dbReference>
<comment type="caution">
    <text evidence="2">The sequence shown here is derived from an EMBL/GenBank/DDBJ whole genome shotgun (WGS) entry which is preliminary data.</text>
</comment>
<evidence type="ECO:0000259" key="1">
    <source>
        <dbReference type="Pfam" id="PF00534"/>
    </source>
</evidence>
<proteinExistence type="predicted"/>
<sequence>MKKKILIVHQQLRGLEYVGGAEAICVWTIEALKTKYDISLAVPQVGSMVLDTKHINQQYGTSLQDGDFTLVDVPMWALLRPLAAWSWFLHTFFFMICVRRLVWQYDICLSTYNEFDFDIAKPVVEYIHYPMIQVSTLTKGRRILAKFFGYQSEHINKYQLFTCSNWTAQIVKNAYPLSTTAVWYPPVRSMPAGHVFSERTNNFLVIGRISPEKRIEDTIHILADVKARGFDIYLTIVGPSYKKDYYDRLQTLTASLSWITWYGGANAGEIEQLCGLAKYGINGTKDEQFGIAIAEMCRAGCIVFVPQGGGQTEVVADERQIFANQIEAVEKISRVLASPAIQTELHLQSLATSARFDPSQFIQAVQTEIDKL</sequence>
<dbReference type="AlphaFoldDB" id="A0A2M8KQA2"/>
<protein>
    <recommendedName>
        <fullName evidence="1">Glycosyl transferase family 1 domain-containing protein</fullName>
    </recommendedName>
</protein>
<dbReference type="Pfam" id="PF00534">
    <property type="entry name" value="Glycos_transf_1"/>
    <property type="match status" value="1"/>
</dbReference>
<dbReference type="GO" id="GO:0016020">
    <property type="term" value="C:membrane"/>
    <property type="evidence" value="ECO:0007669"/>
    <property type="project" value="TreeGrafter"/>
</dbReference>
<dbReference type="GO" id="GO:0006487">
    <property type="term" value="P:protein N-linked glycosylation"/>
    <property type="evidence" value="ECO:0007669"/>
    <property type="project" value="TreeGrafter"/>
</dbReference>
<dbReference type="InterPro" id="IPR038013">
    <property type="entry name" value="ALG11"/>
</dbReference>
<dbReference type="EMBL" id="PFEC01000017">
    <property type="protein sequence ID" value="PJE62105.1"/>
    <property type="molecule type" value="Genomic_DNA"/>
</dbReference>
<dbReference type="SUPFAM" id="SSF53756">
    <property type="entry name" value="UDP-Glycosyltransferase/glycogen phosphorylase"/>
    <property type="match status" value="1"/>
</dbReference>
<organism evidence="2 3">
    <name type="scientific">Candidatus Roizmanbacteria bacterium CG10_big_fil_rev_8_21_14_0_10_39_12</name>
    <dbReference type="NCBI Taxonomy" id="1974852"/>
    <lineage>
        <taxon>Bacteria</taxon>
        <taxon>Candidatus Roizmaniibacteriota</taxon>
    </lineage>
</organism>
<accession>A0A2M8KQA2</accession>
<dbReference type="PANTHER" id="PTHR45919:SF1">
    <property type="entry name" value="GDP-MAN:MAN(3)GLCNAC(2)-PP-DOL ALPHA-1,2-MANNOSYLTRANSFERASE"/>
    <property type="match status" value="1"/>
</dbReference>
<feature type="domain" description="Glycosyl transferase family 1" evidence="1">
    <location>
        <begin position="194"/>
        <end position="339"/>
    </location>
</feature>
<name>A0A2M8KQA2_9BACT</name>
<dbReference type="PANTHER" id="PTHR45919">
    <property type="entry name" value="GDP-MAN:MAN(3)GLCNAC(2)-PP-DOL ALPHA-1,2-MANNOSYLTRANSFERASE"/>
    <property type="match status" value="1"/>
</dbReference>